<organism evidence="2 3">
    <name type="scientific">Bradyrhizobium centrolobii</name>
    <dbReference type="NCBI Taxonomy" id="1505087"/>
    <lineage>
        <taxon>Bacteria</taxon>
        <taxon>Pseudomonadati</taxon>
        <taxon>Pseudomonadota</taxon>
        <taxon>Alphaproteobacteria</taxon>
        <taxon>Hyphomicrobiales</taxon>
        <taxon>Nitrobacteraceae</taxon>
        <taxon>Bradyrhizobium</taxon>
    </lineage>
</organism>
<dbReference type="OrthoDB" id="8593648at2"/>
<protein>
    <submittedName>
        <fullName evidence="2">Acetyltransferase</fullName>
    </submittedName>
</protein>
<gene>
    <name evidence="2" type="ORF">AYJ54_11290</name>
</gene>
<feature type="domain" description="N-acetyltransferase" evidence="1">
    <location>
        <begin position="1"/>
        <end position="203"/>
    </location>
</feature>
<dbReference type="InterPro" id="IPR051822">
    <property type="entry name" value="Glycosyl_Hydrolase_84"/>
</dbReference>
<dbReference type="PANTHER" id="PTHR13170:SF16">
    <property type="entry name" value="PROTEIN O-GLCNACASE"/>
    <property type="match status" value="1"/>
</dbReference>
<dbReference type="PANTHER" id="PTHR13170">
    <property type="entry name" value="O-GLCNACASE"/>
    <property type="match status" value="1"/>
</dbReference>
<dbReference type="InterPro" id="IPR016181">
    <property type="entry name" value="Acyl_CoA_acyltransferase"/>
</dbReference>
<accession>A0A176YSF5</accession>
<dbReference type="SUPFAM" id="SSF55729">
    <property type="entry name" value="Acyl-CoA N-acyltransferases (Nat)"/>
    <property type="match status" value="1"/>
</dbReference>
<dbReference type="Pfam" id="PF00583">
    <property type="entry name" value="Acetyltransf_1"/>
    <property type="match status" value="1"/>
</dbReference>
<dbReference type="STRING" id="1505087.AYJ54_11290"/>
<dbReference type="PROSITE" id="PS51186">
    <property type="entry name" value="GNAT"/>
    <property type="match status" value="1"/>
</dbReference>
<reference evidence="2 3" key="1">
    <citation type="submission" date="2016-03" db="EMBL/GenBank/DDBJ databases">
        <title>Draft Genome Sequence of the Strain BR 10245 (Bradyrhizobium sp.) isolated from nodules of Centrolobium paraense.</title>
        <authorList>
            <person name="Simoes-Araujo J.L.Sr."/>
            <person name="Barauna A.C."/>
            <person name="Silva K."/>
            <person name="Zilli J.E."/>
        </authorList>
    </citation>
    <scope>NUCLEOTIDE SEQUENCE [LARGE SCALE GENOMIC DNA]</scope>
    <source>
        <strain evidence="2 3">BR 10245</strain>
    </source>
</reference>
<dbReference type="RefSeq" id="WP_063699905.1">
    <property type="nucleotide sequence ID" value="NZ_LUUB01000054.1"/>
</dbReference>
<evidence type="ECO:0000313" key="3">
    <source>
        <dbReference type="Proteomes" id="UP000076959"/>
    </source>
</evidence>
<dbReference type="Gene3D" id="3.40.630.30">
    <property type="match status" value="1"/>
</dbReference>
<proteinExistence type="predicted"/>
<dbReference type="InterPro" id="IPR000182">
    <property type="entry name" value="GNAT_dom"/>
</dbReference>
<dbReference type="Proteomes" id="UP000076959">
    <property type="component" value="Unassembled WGS sequence"/>
</dbReference>
<dbReference type="AlphaFoldDB" id="A0A176YSF5"/>
<comment type="caution">
    <text evidence="2">The sequence shown here is derived from an EMBL/GenBank/DDBJ whole genome shotgun (WGS) entry which is preliminary data.</text>
</comment>
<name>A0A176YSF5_9BRAD</name>
<dbReference type="GO" id="GO:0016747">
    <property type="term" value="F:acyltransferase activity, transferring groups other than amino-acyl groups"/>
    <property type="evidence" value="ECO:0007669"/>
    <property type="project" value="InterPro"/>
</dbReference>
<dbReference type="EMBL" id="LUUB01000054">
    <property type="protein sequence ID" value="OAF09788.1"/>
    <property type="molecule type" value="Genomic_DNA"/>
</dbReference>
<evidence type="ECO:0000313" key="2">
    <source>
        <dbReference type="EMBL" id="OAF09788.1"/>
    </source>
</evidence>
<sequence>MRIRRVRDADLDALYAISLATGSAGADAAHLYLDGRLLGHIYSAPYARLAPDLALVVEDQAGVAGFAVGATDTESWEARLEREWWPYLRRQYPDPTGAPGDWAADQRRCAMIHHPERTPASVARDYPAHMHLNLLPRLQQQGLGTRLMHAWLERAREREARAVHVGVNRANSGALKFWARRGFQPLAVKDGAARTAWMGRLMLV</sequence>
<evidence type="ECO:0000259" key="1">
    <source>
        <dbReference type="PROSITE" id="PS51186"/>
    </source>
</evidence>
<keyword evidence="3" id="KW-1185">Reference proteome</keyword>
<keyword evidence="2" id="KW-0808">Transferase</keyword>